<dbReference type="EMBL" id="JAGSPB010000001">
    <property type="protein sequence ID" value="MBV7264593.1"/>
    <property type="molecule type" value="Genomic_DNA"/>
</dbReference>
<evidence type="ECO:0000259" key="1">
    <source>
        <dbReference type="Pfam" id="PF20409"/>
    </source>
</evidence>
<dbReference type="InterPro" id="IPR046860">
    <property type="entry name" value="SnoaL_5"/>
</dbReference>
<reference evidence="2 3" key="1">
    <citation type="submission" date="2021-04" db="EMBL/GenBank/DDBJ databases">
        <authorList>
            <person name="Pira H."/>
            <person name="Risdian C."/>
            <person name="Wink J."/>
        </authorList>
    </citation>
    <scope>NUCLEOTIDE SEQUENCE [LARGE SCALE GENOMIC DNA]</scope>
    <source>
        <strain evidence="2 3">WH131</strain>
    </source>
</reference>
<dbReference type="RefSeq" id="WP_218315152.1">
    <property type="nucleotide sequence ID" value="NZ_JAGSPB010000001.1"/>
</dbReference>
<name>A0ABS6SJE1_9SPHN</name>
<feature type="domain" description="SnoaL-like" evidence="1">
    <location>
        <begin position="4"/>
        <end position="115"/>
    </location>
</feature>
<accession>A0ABS6SJE1</accession>
<evidence type="ECO:0000313" key="2">
    <source>
        <dbReference type="EMBL" id="MBV7264593.1"/>
    </source>
</evidence>
<comment type="caution">
    <text evidence="2">The sequence shown here is derived from an EMBL/GenBank/DDBJ whole genome shotgun (WGS) entry which is preliminary data.</text>
</comment>
<sequence>MSIEKLAKDFTQAVAENDAQTYQSYWSDEIVSLEPQQDSPMARVEGREALLQKHAWWEANAEVHDAKTEGPYVFGDQFAVNYEMDVTMDGERSQMKEVGVYTVRDGKIAEERFFYGS</sequence>
<dbReference type="Proteomes" id="UP000699975">
    <property type="component" value="Unassembled WGS sequence"/>
</dbReference>
<proteinExistence type="predicted"/>
<gene>
    <name evidence="2" type="ORF">KCG45_00190</name>
</gene>
<dbReference type="Pfam" id="PF20409">
    <property type="entry name" value="SnoaL_5"/>
    <property type="match status" value="1"/>
</dbReference>
<protein>
    <submittedName>
        <fullName evidence="2">Nuclear transport factor 2 family protein</fullName>
    </submittedName>
</protein>
<organism evidence="2 3">
    <name type="scientific">Erythrobacter ani</name>
    <dbReference type="NCBI Taxonomy" id="2827235"/>
    <lineage>
        <taxon>Bacteria</taxon>
        <taxon>Pseudomonadati</taxon>
        <taxon>Pseudomonadota</taxon>
        <taxon>Alphaproteobacteria</taxon>
        <taxon>Sphingomonadales</taxon>
        <taxon>Erythrobacteraceae</taxon>
        <taxon>Erythrobacter/Porphyrobacter group</taxon>
        <taxon>Erythrobacter</taxon>
    </lineage>
</organism>
<keyword evidence="3" id="KW-1185">Reference proteome</keyword>
<evidence type="ECO:0000313" key="3">
    <source>
        <dbReference type="Proteomes" id="UP000699975"/>
    </source>
</evidence>